<dbReference type="EMBL" id="LXQA010051103">
    <property type="protein sequence ID" value="MCI03071.1"/>
    <property type="molecule type" value="Genomic_DNA"/>
</dbReference>
<dbReference type="InterPro" id="IPR000157">
    <property type="entry name" value="TIR_dom"/>
</dbReference>
<reference evidence="2 3" key="1">
    <citation type="journal article" date="2018" name="Front. Plant Sci.">
        <title>Red Clover (Trifolium pratense) and Zigzag Clover (T. medium) - A Picture of Genomic Similarities and Differences.</title>
        <authorList>
            <person name="Dluhosova J."/>
            <person name="Istvanek J."/>
            <person name="Nedelnik J."/>
            <person name="Repkova J."/>
        </authorList>
    </citation>
    <scope>NUCLEOTIDE SEQUENCE [LARGE SCALE GENOMIC DNA]</scope>
    <source>
        <strain evidence="3">cv. 10/8</strain>
        <tissue evidence="2">Leaf</tissue>
    </source>
</reference>
<dbReference type="Pfam" id="PF01582">
    <property type="entry name" value="TIR"/>
    <property type="match status" value="1"/>
</dbReference>
<keyword evidence="3" id="KW-1185">Reference proteome</keyword>
<feature type="domain" description="TIR" evidence="1">
    <location>
        <begin position="31"/>
        <end position="100"/>
    </location>
</feature>
<name>A0A392NTB4_9FABA</name>
<dbReference type="Proteomes" id="UP000265520">
    <property type="component" value="Unassembled WGS sequence"/>
</dbReference>
<dbReference type="InterPro" id="IPR035897">
    <property type="entry name" value="Toll_tir_struct_dom_sf"/>
</dbReference>
<dbReference type="GO" id="GO:0007165">
    <property type="term" value="P:signal transduction"/>
    <property type="evidence" value="ECO:0007669"/>
    <property type="project" value="InterPro"/>
</dbReference>
<evidence type="ECO:0000313" key="3">
    <source>
        <dbReference type="Proteomes" id="UP000265520"/>
    </source>
</evidence>
<comment type="caution">
    <text evidence="2">The sequence shown here is derived from an EMBL/GenBank/DDBJ whole genome shotgun (WGS) entry which is preliminary data.</text>
</comment>
<feature type="non-terminal residue" evidence="2">
    <location>
        <position position="101"/>
    </location>
</feature>
<organism evidence="2 3">
    <name type="scientific">Trifolium medium</name>
    <dbReference type="NCBI Taxonomy" id="97028"/>
    <lineage>
        <taxon>Eukaryota</taxon>
        <taxon>Viridiplantae</taxon>
        <taxon>Streptophyta</taxon>
        <taxon>Embryophyta</taxon>
        <taxon>Tracheophyta</taxon>
        <taxon>Spermatophyta</taxon>
        <taxon>Magnoliopsida</taxon>
        <taxon>eudicotyledons</taxon>
        <taxon>Gunneridae</taxon>
        <taxon>Pentapetalae</taxon>
        <taxon>rosids</taxon>
        <taxon>fabids</taxon>
        <taxon>Fabales</taxon>
        <taxon>Fabaceae</taxon>
        <taxon>Papilionoideae</taxon>
        <taxon>50 kb inversion clade</taxon>
        <taxon>NPAAA clade</taxon>
        <taxon>Hologalegina</taxon>
        <taxon>IRL clade</taxon>
        <taxon>Trifolieae</taxon>
        <taxon>Trifolium</taxon>
    </lineage>
</organism>
<dbReference type="Gene3D" id="3.40.50.10140">
    <property type="entry name" value="Toll/interleukin-1 receptor homology (TIR) domain"/>
    <property type="match status" value="1"/>
</dbReference>
<dbReference type="AlphaFoldDB" id="A0A392NTB4"/>
<sequence length="101" mass="11985">MLHSLMLESTLFLMMRIFKRERNLGQNYYEQYKCHKNKEHLVMPVFYGVTPSFIREYVKQTFGEAFNSIITNTDNYSVKENPRKQALTDASNLAGWDMSNY</sequence>
<evidence type="ECO:0000259" key="1">
    <source>
        <dbReference type="Pfam" id="PF01582"/>
    </source>
</evidence>
<protein>
    <submittedName>
        <fullName evidence="2">TMV resistance protein N-like</fullName>
    </submittedName>
</protein>
<evidence type="ECO:0000313" key="2">
    <source>
        <dbReference type="EMBL" id="MCI03071.1"/>
    </source>
</evidence>
<accession>A0A392NTB4</accession>
<proteinExistence type="predicted"/>